<evidence type="ECO:0000313" key="1">
    <source>
        <dbReference type="EMBL" id="KAJ9106618.1"/>
    </source>
</evidence>
<protein>
    <submittedName>
        <fullName evidence="1">Uncharacterized protein</fullName>
    </submittedName>
</protein>
<reference evidence="1" key="1">
    <citation type="submission" date="2023-04" db="EMBL/GenBank/DDBJ databases">
        <title>Draft Genome sequencing of Naganishia species isolated from polar environments using Oxford Nanopore Technology.</title>
        <authorList>
            <person name="Leo P."/>
            <person name="Venkateswaran K."/>
        </authorList>
    </citation>
    <scope>NUCLEOTIDE SEQUENCE</scope>
    <source>
        <strain evidence="1">MNA-CCFEE 5261</strain>
    </source>
</reference>
<dbReference type="Proteomes" id="UP001241377">
    <property type="component" value="Unassembled WGS sequence"/>
</dbReference>
<comment type="caution">
    <text evidence="1">The sequence shown here is derived from an EMBL/GenBank/DDBJ whole genome shotgun (WGS) entry which is preliminary data.</text>
</comment>
<organism evidence="1 2">
    <name type="scientific">Naganishia cerealis</name>
    <dbReference type="NCBI Taxonomy" id="610337"/>
    <lineage>
        <taxon>Eukaryota</taxon>
        <taxon>Fungi</taxon>
        <taxon>Dikarya</taxon>
        <taxon>Basidiomycota</taxon>
        <taxon>Agaricomycotina</taxon>
        <taxon>Tremellomycetes</taxon>
        <taxon>Filobasidiales</taxon>
        <taxon>Filobasidiaceae</taxon>
        <taxon>Naganishia</taxon>
    </lineage>
</organism>
<keyword evidence="2" id="KW-1185">Reference proteome</keyword>
<accession>A0ACC2W589</accession>
<proteinExistence type="predicted"/>
<name>A0ACC2W589_9TREE</name>
<evidence type="ECO:0000313" key="2">
    <source>
        <dbReference type="Proteomes" id="UP001241377"/>
    </source>
</evidence>
<gene>
    <name evidence="1" type="ORF">QFC19_003115</name>
</gene>
<dbReference type="EMBL" id="JASBWR010000029">
    <property type="protein sequence ID" value="KAJ9106618.1"/>
    <property type="molecule type" value="Genomic_DNA"/>
</dbReference>
<sequence>MSLFRTLQNSPATITIFHNPKLRTLATLYHHLEQAYHHYGESKDLFLVDLMTNKMPTYDQFLTIAQACLKDDTSKTVLRNCFPFMYDLKSIHHEEPRSVTKKLPVGTDLEKMEERLVGIKMFSEKEYAMIYDAYNKAVEEKDIPEEDIFRSPLVVDWDQSLIAGDETTLAAILDKYKK</sequence>